<dbReference type="GeneID" id="108618690"/>
<reference evidence="1" key="1">
    <citation type="journal article" date="1997" name="Nucleic Acids Res.">
        <title>tRNAscan-SE: a program for improved detection of transfer RNA genes in genomic sequence.</title>
        <authorList>
            <person name="Lowe T.M."/>
            <person name="Eddy S.R."/>
        </authorList>
    </citation>
    <scope>NUCLEOTIDE SEQUENCE [LARGE SCALE GENOMIC DNA]</scope>
</reference>
<reference evidence="1" key="2">
    <citation type="journal article" date="2016" name="G3 (Bethesda)">
        <title>Genome Evolution in Three Species of Cactophilic Drosophila.</title>
        <authorList>
            <person name="Sanchez-Flores A."/>
            <person name="Penazola F."/>
            <person name="Carpinteyro-Ponce J."/>
            <person name="Nazario-Yepiz N."/>
            <person name="Abreu-Goodger C."/>
            <person name="Machado C.A."/>
            <person name="Markow T.A."/>
        </authorList>
    </citation>
    <scope>NUCLEOTIDE SEQUENCE [LARGE SCALE GENOMIC DNA]</scope>
</reference>
<organism evidence="1 2">
    <name type="scientific">Drosophila arizonae</name>
    <name type="common">Fruit fly</name>
    <dbReference type="NCBI Taxonomy" id="7263"/>
    <lineage>
        <taxon>Eukaryota</taxon>
        <taxon>Metazoa</taxon>
        <taxon>Ecdysozoa</taxon>
        <taxon>Arthropoda</taxon>
        <taxon>Hexapoda</taxon>
        <taxon>Insecta</taxon>
        <taxon>Pterygota</taxon>
        <taxon>Neoptera</taxon>
        <taxon>Endopterygota</taxon>
        <taxon>Diptera</taxon>
        <taxon>Brachycera</taxon>
        <taxon>Muscomorpha</taxon>
        <taxon>Ephydroidea</taxon>
        <taxon>Drosophilidae</taxon>
        <taxon>Drosophila</taxon>
    </lineage>
</organism>
<name>A0ABM1PSV0_DROAR</name>
<keyword evidence="1" id="KW-1185">Reference proteome</keyword>
<dbReference type="RefSeq" id="XP_017870286.1">
    <property type="nucleotide sequence ID" value="XM_018014797.1"/>
</dbReference>
<evidence type="ECO:0000313" key="1">
    <source>
        <dbReference type="Proteomes" id="UP000694904"/>
    </source>
</evidence>
<sequence>MRRQHRPKDQRDNGIANFIWCGFRYAHMNARAQGRALDAGHQSDADDHSETIRPVHKLSKYVLVLLPFAQCQVNCPHRNETKRIGMEWNGIGTASPPPGAMMSEKLTCM</sequence>
<evidence type="ECO:0000313" key="2">
    <source>
        <dbReference type="RefSeq" id="XP_017870286.1"/>
    </source>
</evidence>
<protein>
    <submittedName>
        <fullName evidence="2">Uncharacterized protein LOC108618690</fullName>
    </submittedName>
</protein>
<gene>
    <name evidence="2" type="primary">LOC108618690</name>
</gene>
<accession>A0ABM1PSV0</accession>
<dbReference type="Proteomes" id="UP000694904">
    <property type="component" value="Chromosome X"/>
</dbReference>
<reference evidence="2" key="3">
    <citation type="submission" date="2025-08" db="UniProtKB">
        <authorList>
            <consortium name="RefSeq"/>
        </authorList>
    </citation>
    <scope>IDENTIFICATION</scope>
    <source>
        <tissue evidence="2">Whole organism</tissue>
    </source>
</reference>
<proteinExistence type="predicted"/>